<sequence length="179" mass="20732">MTIFSTWEWIRGAGLAAYCLLFLSVCFGFVQQMNIVSKQVRLIILLAHQTFGWFAFLIAFFHGLLLHFDSYQPFSWREIFIPFVASYRPFATSSGIVSFYFMFLIFVTSDLVKKVGRTIWKVVHLLILPGFLFAAIHGILIGADTNERWVTIMYTATLCCFFIILSFRLLYAVNNRHRG</sequence>
<dbReference type="Pfam" id="PF01794">
    <property type="entry name" value="Ferric_reduct"/>
    <property type="match status" value="1"/>
</dbReference>
<keyword evidence="2 5" id="KW-0812">Transmembrane</keyword>
<comment type="subcellular location">
    <subcellularLocation>
        <location evidence="1">Membrane</location>
        <topology evidence="1">Multi-pass membrane protein</topology>
    </subcellularLocation>
</comment>
<dbReference type="EMBL" id="PEDM01000011">
    <property type="protein sequence ID" value="PIC05003.1"/>
    <property type="molecule type" value="Genomic_DNA"/>
</dbReference>
<organism evidence="7 8">
    <name type="scientific">Anoxybacillus flavithermus</name>
    <dbReference type="NCBI Taxonomy" id="33934"/>
    <lineage>
        <taxon>Bacteria</taxon>
        <taxon>Bacillati</taxon>
        <taxon>Bacillota</taxon>
        <taxon>Bacilli</taxon>
        <taxon>Bacillales</taxon>
        <taxon>Anoxybacillaceae</taxon>
        <taxon>Anoxybacillus</taxon>
    </lineage>
</organism>
<feature type="transmembrane region" description="Helical" evidence="5">
    <location>
        <begin position="42"/>
        <end position="65"/>
    </location>
</feature>
<evidence type="ECO:0000256" key="2">
    <source>
        <dbReference type="ARBA" id="ARBA00022692"/>
    </source>
</evidence>
<evidence type="ECO:0000313" key="8">
    <source>
        <dbReference type="Proteomes" id="UP000230559"/>
    </source>
</evidence>
<dbReference type="GO" id="GO:0016020">
    <property type="term" value="C:membrane"/>
    <property type="evidence" value="ECO:0007669"/>
    <property type="project" value="UniProtKB-SubCell"/>
</dbReference>
<feature type="transmembrane region" description="Helical" evidence="5">
    <location>
        <begin position="119"/>
        <end position="143"/>
    </location>
</feature>
<dbReference type="Proteomes" id="UP000230559">
    <property type="component" value="Unassembled WGS sequence"/>
</dbReference>
<feature type="domain" description="Ferric oxidoreductase" evidence="6">
    <location>
        <begin position="13"/>
        <end position="134"/>
    </location>
</feature>
<keyword evidence="3 5" id="KW-1133">Transmembrane helix</keyword>
<evidence type="ECO:0000313" key="7">
    <source>
        <dbReference type="EMBL" id="PIC05003.1"/>
    </source>
</evidence>
<dbReference type="AlphaFoldDB" id="A0A2G5RQM1"/>
<gene>
    <name evidence="7" type="ORF">CS060_06975</name>
</gene>
<proteinExistence type="predicted"/>
<reference evidence="7 8" key="1">
    <citation type="submission" date="2017-10" db="EMBL/GenBank/DDBJ databases">
        <title>Draft genome sequence of Anoxybacillus flavithermus KU2-6-11 from caldera Uzon (Russia:Kamchtka).</title>
        <authorList>
            <person name="Korzhuk A.V."/>
            <person name="Rozanov A.S."/>
            <person name="Bryanskaya A.V."/>
            <person name="Peltek S.E."/>
        </authorList>
    </citation>
    <scope>NUCLEOTIDE SEQUENCE [LARGE SCALE GENOMIC DNA]</scope>
    <source>
        <strain evidence="7 8">KU2-6_11</strain>
    </source>
</reference>
<protein>
    <submittedName>
        <fullName evidence="7">Ferric reductase</fullName>
    </submittedName>
</protein>
<evidence type="ECO:0000259" key="6">
    <source>
        <dbReference type="Pfam" id="PF01794"/>
    </source>
</evidence>
<keyword evidence="4 5" id="KW-0472">Membrane</keyword>
<feature type="transmembrane region" description="Helical" evidence="5">
    <location>
        <begin position="149"/>
        <end position="171"/>
    </location>
</feature>
<evidence type="ECO:0000256" key="3">
    <source>
        <dbReference type="ARBA" id="ARBA00022989"/>
    </source>
</evidence>
<evidence type="ECO:0000256" key="1">
    <source>
        <dbReference type="ARBA" id="ARBA00004141"/>
    </source>
</evidence>
<evidence type="ECO:0000256" key="4">
    <source>
        <dbReference type="ARBA" id="ARBA00023136"/>
    </source>
</evidence>
<name>A0A2G5RQM1_9BACL</name>
<accession>A0A2G5RQM1</accession>
<feature type="transmembrane region" description="Helical" evidence="5">
    <location>
        <begin position="85"/>
        <end position="107"/>
    </location>
</feature>
<dbReference type="InterPro" id="IPR013130">
    <property type="entry name" value="Fe3_Rdtase_TM_dom"/>
</dbReference>
<evidence type="ECO:0000256" key="5">
    <source>
        <dbReference type="SAM" id="Phobius"/>
    </source>
</evidence>
<dbReference type="RefSeq" id="WP_099668813.1">
    <property type="nucleotide sequence ID" value="NZ_PEDM01000011.1"/>
</dbReference>
<feature type="transmembrane region" description="Helical" evidence="5">
    <location>
        <begin position="12"/>
        <end position="30"/>
    </location>
</feature>
<comment type="caution">
    <text evidence="7">The sequence shown here is derived from an EMBL/GenBank/DDBJ whole genome shotgun (WGS) entry which is preliminary data.</text>
</comment>